<evidence type="ECO:0000256" key="2">
    <source>
        <dbReference type="SAM" id="Phobius"/>
    </source>
</evidence>
<evidence type="ECO:0000313" key="4">
    <source>
        <dbReference type="EMBL" id="KAG7399857.1"/>
    </source>
</evidence>
<dbReference type="PROSITE" id="PS50850">
    <property type="entry name" value="MFS"/>
    <property type="match status" value="1"/>
</dbReference>
<dbReference type="Proteomes" id="UP000693981">
    <property type="component" value="Unassembled WGS sequence"/>
</dbReference>
<evidence type="ECO:0000259" key="3">
    <source>
        <dbReference type="PROSITE" id="PS50850"/>
    </source>
</evidence>
<comment type="subcellular location">
    <subcellularLocation>
        <location evidence="1">Membrane</location>
        <topology evidence="1">Multi-pass membrane protein</topology>
    </subcellularLocation>
</comment>
<dbReference type="InterPro" id="IPR011701">
    <property type="entry name" value="MFS"/>
</dbReference>
<dbReference type="GO" id="GO:0016020">
    <property type="term" value="C:membrane"/>
    <property type="evidence" value="ECO:0007669"/>
    <property type="project" value="UniProtKB-SubCell"/>
</dbReference>
<keyword evidence="2" id="KW-0472">Membrane</keyword>
<dbReference type="AlphaFoldDB" id="A0A8T1X156"/>
<keyword evidence="5" id="KW-1185">Reference proteome</keyword>
<feature type="transmembrane region" description="Helical" evidence="2">
    <location>
        <begin position="246"/>
        <end position="265"/>
    </location>
</feature>
<dbReference type="EMBL" id="JAGDFL010000043">
    <property type="protein sequence ID" value="KAG7399857.1"/>
    <property type="molecule type" value="Genomic_DNA"/>
</dbReference>
<dbReference type="PANTHER" id="PTHR23525">
    <property type="entry name" value="TRANSPORTER, PUTATIVE-RELATED"/>
    <property type="match status" value="1"/>
</dbReference>
<name>A0A8T1X156_9STRA</name>
<feature type="transmembrane region" description="Helical" evidence="2">
    <location>
        <begin position="183"/>
        <end position="202"/>
    </location>
</feature>
<dbReference type="OrthoDB" id="541403at2759"/>
<feature type="transmembrane region" description="Helical" evidence="2">
    <location>
        <begin position="120"/>
        <end position="145"/>
    </location>
</feature>
<accession>A0A8T1X156</accession>
<dbReference type="Pfam" id="PF07690">
    <property type="entry name" value="MFS_1"/>
    <property type="match status" value="1"/>
</dbReference>
<dbReference type="InterPro" id="IPR020846">
    <property type="entry name" value="MFS_dom"/>
</dbReference>
<sequence length="315" mass="34564">MVLLFQFDDDLAFENRQYLLAIEQELSAIGRNFTADYSSDYDSASSGRDRFYSRISTPSTTEFSQLLRAGRVPSASSSYYFAAPLLSDSSINVPLTDGGRAPIRPVSACCRMLDAGHVPYLLFVSDLIVSNGMGLVTAFFPLFFLQEYKLSPVRVQTLFALQPLGVALLSFLAQLASNSTGRMSIVVITRALGTVSLLLMAASREVTDQSVLFLAHGAFMQCTDPLRRSVLMDFVPKSHRARWNSLTGLTAASWAGSAVLGGFIVESYGYRLCFLAAALVYICGLTIETVLIPLTRHAVETVEYLKPASTHRYQE</sequence>
<organism evidence="4 5">
    <name type="scientific">Phytophthora boehmeriae</name>
    <dbReference type="NCBI Taxonomy" id="109152"/>
    <lineage>
        <taxon>Eukaryota</taxon>
        <taxon>Sar</taxon>
        <taxon>Stramenopiles</taxon>
        <taxon>Oomycota</taxon>
        <taxon>Peronosporomycetes</taxon>
        <taxon>Peronosporales</taxon>
        <taxon>Peronosporaceae</taxon>
        <taxon>Phytophthora</taxon>
    </lineage>
</organism>
<dbReference type="PANTHER" id="PTHR23525:SF1">
    <property type="entry name" value="NODULIN-LIKE DOMAIN-CONTAINING PROTEIN"/>
    <property type="match status" value="1"/>
</dbReference>
<feature type="transmembrane region" description="Helical" evidence="2">
    <location>
        <begin position="157"/>
        <end position="176"/>
    </location>
</feature>
<keyword evidence="2" id="KW-1133">Transmembrane helix</keyword>
<dbReference type="GO" id="GO:0022857">
    <property type="term" value="F:transmembrane transporter activity"/>
    <property type="evidence" value="ECO:0007669"/>
    <property type="project" value="InterPro"/>
</dbReference>
<comment type="caution">
    <text evidence="4">The sequence shown here is derived from an EMBL/GenBank/DDBJ whole genome shotgun (WGS) entry which is preliminary data.</text>
</comment>
<proteinExistence type="predicted"/>
<evidence type="ECO:0000313" key="5">
    <source>
        <dbReference type="Proteomes" id="UP000693981"/>
    </source>
</evidence>
<gene>
    <name evidence="4" type="ORF">PHYBOEH_007718</name>
</gene>
<evidence type="ECO:0000256" key="1">
    <source>
        <dbReference type="ARBA" id="ARBA00004141"/>
    </source>
</evidence>
<protein>
    <recommendedName>
        <fullName evidence="3">Major facilitator superfamily (MFS) profile domain-containing protein</fullName>
    </recommendedName>
</protein>
<feature type="transmembrane region" description="Helical" evidence="2">
    <location>
        <begin position="272"/>
        <end position="294"/>
    </location>
</feature>
<reference evidence="4" key="1">
    <citation type="submission" date="2021-02" db="EMBL/GenBank/DDBJ databases">
        <authorList>
            <person name="Palmer J.M."/>
        </authorList>
    </citation>
    <scope>NUCLEOTIDE SEQUENCE</scope>
    <source>
        <strain evidence="4">SCRP23</strain>
    </source>
</reference>
<keyword evidence="2" id="KW-0812">Transmembrane</keyword>
<feature type="domain" description="Major facilitator superfamily (MFS) profile" evidence="3">
    <location>
        <begin position="118"/>
        <end position="315"/>
    </location>
</feature>